<evidence type="ECO:0000256" key="1">
    <source>
        <dbReference type="SAM" id="Phobius"/>
    </source>
</evidence>
<dbReference type="AlphaFoldDB" id="A0A1I2NBR4"/>
<keyword evidence="1" id="KW-0472">Membrane</keyword>
<dbReference type="Proteomes" id="UP000198876">
    <property type="component" value="Unassembled WGS sequence"/>
</dbReference>
<feature type="transmembrane region" description="Helical" evidence="1">
    <location>
        <begin position="12"/>
        <end position="32"/>
    </location>
</feature>
<organism evidence="2 3">
    <name type="scientific">Halopelagius inordinatus</name>
    <dbReference type="NCBI Taxonomy" id="553467"/>
    <lineage>
        <taxon>Archaea</taxon>
        <taxon>Methanobacteriati</taxon>
        <taxon>Methanobacteriota</taxon>
        <taxon>Stenosarchaea group</taxon>
        <taxon>Halobacteria</taxon>
        <taxon>Halobacteriales</taxon>
        <taxon>Haloferacaceae</taxon>
    </lineage>
</organism>
<evidence type="ECO:0000313" key="2">
    <source>
        <dbReference type="EMBL" id="SFG01023.1"/>
    </source>
</evidence>
<gene>
    <name evidence="2" type="ORF">SAMN04488063_1120</name>
</gene>
<protein>
    <submittedName>
        <fullName evidence="2">Uncharacterized protein</fullName>
    </submittedName>
</protein>
<evidence type="ECO:0000313" key="3">
    <source>
        <dbReference type="Proteomes" id="UP000198876"/>
    </source>
</evidence>
<accession>A0A1I2NBR4</accession>
<sequence length="66" mass="7056">MTMSDILRNEVSRLYAIVSFGTLIIGMVGLTTGMGMDVISPLVIIGALVIGYIDIYWLLGGDGAYD</sequence>
<keyword evidence="1" id="KW-1133">Transmembrane helix</keyword>
<dbReference type="EMBL" id="FOOQ01000001">
    <property type="protein sequence ID" value="SFG01023.1"/>
    <property type="molecule type" value="Genomic_DNA"/>
</dbReference>
<reference evidence="3" key="1">
    <citation type="submission" date="2016-10" db="EMBL/GenBank/DDBJ databases">
        <authorList>
            <person name="Varghese N."/>
            <person name="Submissions S."/>
        </authorList>
    </citation>
    <scope>NUCLEOTIDE SEQUENCE [LARGE SCALE GENOMIC DNA]</scope>
    <source>
        <strain evidence="3">CGMCC 1.7739</strain>
    </source>
</reference>
<keyword evidence="3" id="KW-1185">Reference proteome</keyword>
<name>A0A1I2NBR4_9EURY</name>
<keyword evidence="1" id="KW-0812">Transmembrane</keyword>
<proteinExistence type="predicted"/>
<dbReference type="RefSeq" id="WP_092889567.1">
    <property type="nucleotide sequence ID" value="NZ_FOOQ01000001.1"/>
</dbReference>
<feature type="transmembrane region" description="Helical" evidence="1">
    <location>
        <begin position="38"/>
        <end position="59"/>
    </location>
</feature>